<evidence type="ECO:0008006" key="4">
    <source>
        <dbReference type="Google" id="ProtNLM"/>
    </source>
</evidence>
<dbReference type="AlphaFoldDB" id="A0A9L0T8C3"/>
<dbReference type="Gene3D" id="3.60.10.10">
    <property type="entry name" value="Endonuclease/exonuclease/phosphatase"/>
    <property type="match status" value="1"/>
</dbReference>
<keyword evidence="3" id="KW-1185">Reference proteome</keyword>
<dbReference type="GeneTree" id="ENSGT00950000183016"/>
<organism evidence="2 3">
    <name type="scientific">Equus caballus</name>
    <name type="common">Horse</name>
    <dbReference type="NCBI Taxonomy" id="9796"/>
    <lineage>
        <taxon>Eukaryota</taxon>
        <taxon>Metazoa</taxon>
        <taxon>Chordata</taxon>
        <taxon>Craniata</taxon>
        <taxon>Vertebrata</taxon>
        <taxon>Euteleostomi</taxon>
        <taxon>Mammalia</taxon>
        <taxon>Eutheria</taxon>
        <taxon>Laurasiatheria</taxon>
        <taxon>Perissodactyla</taxon>
        <taxon>Equidae</taxon>
        <taxon>Equus</taxon>
    </lineage>
</organism>
<name>A0A9L0T8C3_HORSE</name>
<dbReference type="InterPro" id="IPR036691">
    <property type="entry name" value="Endo/exonu/phosph_ase_sf"/>
</dbReference>
<reference evidence="2 3" key="1">
    <citation type="journal article" date="2009" name="Science">
        <title>Genome sequence, comparative analysis, and population genetics of the domestic horse.</title>
        <authorList>
            <consortium name="Broad Institute Genome Sequencing Platform"/>
            <consortium name="Broad Institute Whole Genome Assembly Team"/>
            <person name="Wade C.M."/>
            <person name="Giulotto E."/>
            <person name="Sigurdsson S."/>
            <person name="Zoli M."/>
            <person name="Gnerre S."/>
            <person name="Imsland F."/>
            <person name="Lear T.L."/>
            <person name="Adelson D.L."/>
            <person name="Bailey E."/>
            <person name="Bellone R.R."/>
            <person name="Bloecker H."/>
            <person name="Distl O."/>
            <person name="Edgar R.C."/>
            <person name="Garber M."/>
            <person name="Leeb T."/>
            <person name="Mauceli E."/>
            <person name="MacLeod J.N."/>
            <person name="Penedo M.C.T."/>
            <person name="Raison J.M."/>
            <person name="Sharpe T."/>
            <person name="Vogel J."/>
            <person name="Andersson L."/>
            <person name="Antczak D.F."/>
            <person name="Biagi T."/>
            <person name="Binns M.M."/>
            <person name="Chowdhary B.P."/>
            <person name="Coleman S.J."/>
            <person name="Della Valle G."/>
            <person name="Fryc S."/>
            <person name="Guerin G."/>
            <person name="Hasegawa T."/>
            <person name="Hill E.W."/>
            <person name="Jurka J."/>
            <person name="Kiialainen A."/>
            <person name="Lindgren G."/>
            <person name="Liu J."/>
            <person name="Magnani E."/>
            <person name="Mickelson J.R."/>
            <person name="Murray J."/>
            <person name="Nergadze S.G."/>
            <person name="Onofrio R."/>
            <person name="Pedroni S."/>
            <person name="Piras M.F."/>
            <person name="Raudsepp T."/>
            <person name="Rocchi M."/>
            <person name="Roeed K.H."/>
            <person name="Ryder O.A."/>
            <person name="Searle S."/>
            <person name="Skow L."/>
            <person name="Swinburne J.E."/>
            <person name="Syvaenen A.C."/>
            <person name="Tozaki T."/>
            <person name="Valberg S.J."/>
            <person name="Vaudin M."/>
            <person name="White J.R."/>
            <person name="Zody M.C."/>
            <person name="Lander E.S."/>
            <person name="Lindblad-Toh K."/>
        </authorList>
    </citation>
    <scope>NUCLEOTIDE SEQUENCE [LARGE SCALE GENOMIC DNA]</scope>
    <source>
        <strain evidence="2 3">Thoroughbred</strain>
    </source>
</reference>
<evidence type="ECO:0000313" key="2">
    <source>
        <dbReference type="Ensembl" id="ENSECAP00000082534.1"/>
    </source>
</evidence>
<reference evidence="2" key="3">
    <citation type="submission" date="2025-09" db="UniProtKB">
        <authorList>
            <consortium name="Ensembl"/>
        </authorList>
    </citation>
    <scope>IDENTIFICATION</scope>
    <source>
        <strain evidence="2">Thoroughbred</strain>
    </source>
</reference>
<protein>
    <recommendedName>
        <fullName evidence="4">Endonuclease/exonuclease/phosphatase domain-containing protein</fullName>
    </recommendedName>
</protein>
<feature type="compositionally biased region" description="Polar residues" evidence="1">
    <location>
        <begin position="85"/>
        <end position="103"/>
    </location>
</feature>
<reference evidence="2" key="2">
    <citation type="submission" date="2025-08" db="UniProtKB">
        <authorList>
            <consortium name="Ensembl"/>
        </authorList>
    </citation>
    <scope>IDENTIFICATION</scope>
    <source>
        <strain evidence="2">Thoroughbred</strain>
    </source>
</reference>
<dbReference type="Ensembl" id="ENSECAT00000122178.1">
    <property type="protein sequence ID" value="ENSECAP00000082534.1"/>
    <property type="gene ID" value="ENSECAG00000044436.1"/>
</dbReference>
<feature type="region of interest" description="Disordered" evidence="1">
    <location>
        <begin position="84"/>
        <end position="103"/>
    </location>
</feature>
<accession>A0A9L0T8C3</accession>
<dbReference type="SUPFAM" id="SSF56219">
    <property type="entry name" value="DNase I-like"/>
    <property type="match status" value="1"/>
</dbReference>
<evidence type="ECO:0000256" key="1">
    <source>
        <dbReference type="SAM" id="MobiDB-lite"/>
    </source>
</evidence>
<sequence>MELNQEDITLINIYEPKTGTPKCIKQLLTNLKGYINNNSIIVGDLNTSLTSMDRSSRQKVNKETEEFNDKLDQMDLIDIFRERNSIQNQQNTPSQVYMEHSQG</sequence>
<dbReference type="Proteomes" id="UP000002281">
    <property type="component" value="Chromosome 7"/>
</dbReference>
<proteinExistence type="predicted"/>
<evidence type="ECO:0000313" key="3">
    <source>
        <dbReference type="Proteomes" id="UP000002281"/>
    </source>
</evidence>